<evidence type="ECO:0000313" key="2">
    <source>
        <dbReference type="Proteomes" id="UP001163321"/>
    </source>
</evidence>
<dbReference type="EMBL" id="CM047580">
    <property type="protein sequence ID" value="KAI9921124.1"/>
    <property type="molecule type" value="Genomic_DNA"/>
</dbReference>
<protein>
    <submittedName>
        <fullName evidence="1">Uncharacterized protein</fullName>
    </submittedName>
</protein>
<sequence length="155" mass="17468">MIVLCIPFQAVIQASFHPNEKVQDVMDHVTNCLDDQFKAIKFYLYVTPPTQKLVVSKTLIELNLVPAALLYLSWEVASPETEVPSVGFYFCRDLLTHRYAEANKSGCSLQQAKYPKPLRLENTPTIETSQAREEPAQQISSSTAKPANKPSWLKL</sequence>
<proteinExistence type="predicted"/>
<organism evidence="1 2">
    <name type="scientific">Peronosclerospora sorghi</name>
    <dbReference type="NCBI Taxonomy" id="230839"/>
    <lineage>
        <taxon>Eukaryota</taxon>
        <taxon>Sar</taxon>
        <taxon>Stramenopiles</taxon>
        <taxon>Oomycota</taxon>
        <taxon>Peronosporomycetes</taxon>
        <taxon>Peronosporales</taxon>
        <taxon>Peronosporaceae</taxon>
        <taxon>Peronosclerospora</taxon>
    </lineage>
</organism>
<reference evidence="1 2" key="1">
    <citation type="journal article" date="2022" name="bioRxiv">
        <title>The genome of the oomycete Peronosclerospora sorghi, a cosmopolitan pathogen of maize and sorghum, is inflated with dispersed pseudogenes.</title>
        <authorList>
            <person name="Fletcher K."/>
            <person name="Martin F."/>
            <person name="Isakeit T."/>
            <person name="Cavanaugh K."/>
            <person name="Magill C."/>
            <person name="Michelmore R."/>
        </authorList>
    </citation>
    <scope>NUCLEOTIDE SEQUENCE [LARGE SCALE GENOMIC DNA]</scope>
    <source>
        <strain evidence="1">P6</strain>
    </source>
</reference>
<gene>
    <name evidence="1" type="ORF">PsorP6_002651</name>
</gene>
<comment type="caution">
    <text evidence="1">The sequence shown here is derived from an EMBL/GenBank/DDBJ whole genome shotgun (WGS) entry which is preliminary data.</text>
</comment>
<evidence type="ECO:0000313" key="1">
    <source>
        <dbReference type="EMBL" id="KAI9921124.1"/>
    </source>
</evidence>
<keyword evidence="2" id="KW-1185">Reference proteome</keyword>
<dbReference type="Proteomes" id="UP001163321">
    <property type="component" value="Chromosome 1"/>
</dbReference>
<accession>A0ACC0WSU8</accession>
<name>A0ACC0WSU8_9STRA</name>